<sequence length="89" mass="9593">MFARYGAESTLTSNARNHFATQYGIPTNRGMTDSPNTTSILGQKTKGYLIKQGTDAMLSAIQAIADGSIDSADVSIWDSLPQQYTDEGE</sequence>
<reference evidence="2" key="1">
    <citation type="journal article" date="2019" name="Int. J. Syst. Evol. Microbiol.">
        <title>The Global Catalogue of Microorganisms (GCM) 10K type strain sequencing project: providing services to taxonomists for standard genome sequencing and annotation.</title>
        <authorList>
            <consortium name="The Broad Institute Genomics Platform"/>
            <consortium name="The Broad Institute Genome Sequencing Center for Infectious Disease"/>
            <person name="Wu L."/>
            <person name="Ma J."/>
        </authorList>
    </citation>
    <scope>NUCLEOTIDE SEQUENCE [LARGE SCALE GENOMIC DNA]</scope>
    <source>
        <strain evidence="2">KCTC 13193</strain>
    </source>
</reference>
<gene>
    <name evidence="1" type="ORF">ACFODW_01020</name>
</gene>
<protein>
    <submittedName>
        <fullName evidence="1">Uncharacterized protein</fullName>
    </submittedName>
</protein>
<evidence type="ECO:0000313" key="2">
    <source>
        <dbReference type="Proteomes" id="UP001595387"/>
    </source>
</evidence>
<proteinExistence type="predicted"/>
<name>A0ABV7A1K4_9BACI</name>
<comment type="caution">
    <text evidence="1">The sequence shown here is derived from an EMBL/GenBank/DDBJ whole genome shotgun (WGS) entry which is preliminary data.</text>
</comment>
<dbReference type="EMBL" id="JBHRRZ010000002">
    <property type="protein sequence ID" value="MFC2946947.1"/>
    <property type="molecule type" value="Genomic_DNA"/>
</dbReference>
<accession>A0ABV7A1K4</accession>
<dbReference type="Proteomes" id="UP001595387">
    <property type="component" value="Unassembled WGS sequence"/>
</dbReference>
<organism evidence="1 2">
    <name type="scientific">Virgibacillus sediminis</name>
    <dbReference type="NCBI Taxonomy" id="202260"/>
    <lineage>
        <taxon>Bacteria</taxon>
        <taxon>Bacillati</taxon>
        <taxon>Bacillota</taxon>
        <taxon>Bacilli</taxon>
        <taxon>Bacillales</taxon>
        <taxon>Bacillaceae</taxon>
        <taxon>Virgibacillus</taxon>
    </lineage>
</organism>
<evidence type="ECO:0000313" key="1">
    <source>
        <dbReference type="EMBL" id="MFC2946947.1"/>
    </source>
</evidence>
<dbReference type="RefSeq" id="WP_390301602.1">
    <property type="nucleotide sequence ID" value="NZ_JBHRRZ010000002.1"/>
</dbReference>
<keyword evidence="2" id="KW-1185">Reference proteome</keyword>